<keyword evidence="3 9" id="KW-0548">Nucleotidyltransferase</keyword>
<evidence type="ECO:0000313" key="10">
    <source>
        <dbReference type="Proteomes" id="UP000319829"/>
    </source>
</evidence>
<accession>A0A538SRI5</accession>
<dbReference type="InterPro" id="IPR050385">
    <property type="entry name" value="Archaeal_FAD_synthase"/>
</dbReference>
<comment type="caution">
    <text evidence="9">The sequence shown here is derived from an EMBL/GenBank/DDBJ whole genome shotgun (WGS) entry which is preliminary data.</text>
</comment>
<dbReference type="EMBL" id="VBOU01000078">
    <property type="protein sequence ID" value="TMQ54002.1"/>
    <property type="molecule type" value="Genomic_DNA"/>
</dbReference>
<dbReference type="AlphaFoldDB" id="A0A538SRI5"/>
<keyword evidence="2 9" id="KW-0808">Transferase</keyword>
<dbReference type="PANTHER" id="PTHR43793:SF2">
    <property type="entry name" value="BIFUNCTIONAL PROTEIN HLDE"/>
    <property type="match status" value="1"/>
</dbReference>
<comment type="catalytic activity">
    <reaction evidence="7">
        <text>D-glycero-beta-D-manno-heptose 1-phosphate + ATP + H(+) = ADP-D-glycero-beta-D-manno-heptose + diphosphate</text>
        <dbReference type="Rhea" id="RHEA:27465"/>
        <dbReference type="ChEBI" id="CHEBI:15378"/>
        <dbReference type="ChEBI" id="CHEBI:30616"/>
        <dbReference type="ChEBI" id="CHEBI:33019"/>
        <dbReference type="ChEBI" id="CHEBI:59967"/>
        <dbReference type="ChEBI" id="CHEBI:61593"/>
        <dbReference type="EC" id="2.7.7.70"/>
    </reaction>
</comment>
<dbReference type="InterPro" id="IPR004821">
    <property type="entry name" value="Cyt_trans-like"/>
</dbReference>
<dbReference type="GO" id="GO:0016779">
    <property type="term" value="F:nucleotidyltransferase activity"/>
    <property type="evidence" value="ECO:0007669"/>
    <property type="project" value="UniProtKB-KW"/>
</dbReference>
<organism evidence="9 10">
    <name type="scientific">Eiseniibacteriota bacterium</name>
    <dbReference type="NCBI Taxonomy" id="2212470"/>
    <lineage>
        <taxon>Bacteria</taxon>
        <taxon>Candidatus Eiseniibacteriota</taxon>
    </lineage>
</organism>
<reference evidence="9 10" key="1">
    <citation type="journal article" date="2019" name="Nat. Microbiol.">
        <title>Mediterranean grassland soil C-N compound turnover is dependent on rainfall and depth, and is mediated by genomically divergent microorganisms.</title>
        <authorList>
            <person name="Diamond S."/>
            <person name="Andeer P.F."/>
            <person name="Li Z."/>
            <person name="Crits-Christoph A."/>
            <person name="Burstein D."/>
            <person name="Anantharaman K."/>
            <person name="Lane K.R."/>
            <person name="Thomas B.C."/>
            <person name="Pan C."/>
            <person name="Northen T.R."/>
            <person name="Banfield J.F."/>
        </authorList>
    </citation>
    <scope>NUCLEOTIDE SEQUENCE [LARGE SCALE GENOMIC DNA]</scope>
    <source>
        <strain evidence="9">WS_4</strain>
    </source>
</reference>
<dbReference type="Proteomes" id="UP000319829">
    <property type="component" value="Unassembled WGS sequence"/>
</dbReference>
<dbReference type="NCBIfam" id="TIGR02199">
    <property type="entry name" value="rfaE_dom_II"/>
    <property type="match status" value="1"/>
</dbReference>
<dbReference type="NCBIfam" id="TIGR00125">
    <property type="entry name" value="cyt_tran_rel"/>
    <property type="match status" value="1"/>
</dbReference>
<evidence type="ECO:0000256" key="3">
    <source>
        <dbReference type="ARBA" id="ARBA00022695"/>
    </source>
</evidence>
<gene>
    <name evidence="9" type="primary">rfaE2</name>
    <name evidence="9" type="ORF">E6K74_07715</name>
</gene>
<dbReference type="InterPro" id="IPR014729">
    <property type="entry name" value="Rossmann-like_a/b/a_fold"/>
</dbReference>
<dbReference type="GO" id="GO:0016773">
    <property type="term" value="F:phosphotransferase activity, alcohol group as acceptor"/>
    <property type="evidence" value="ECO:0007669"/>
    <property type="project" value="InterPro"/>
</dbReference>
<evidence type="ECO:0000256" key="7">
    <source>
        <dbReference type="ARBA" id="ARBA00047428"/>
    </source>
</evidence>
<evidence type="ECO:0000256" key="4">
    <source>
        <dbReference type="ARBA" id="ARBA00022741"/>
    </source>
</evidence>
<evidence type="ECO:0000256" key="5">
    <source>
        <dbReference type="ARBA" id="ARBA00022840"/>
    </source>
</evidence>
<feature type="domain" description="Cytidyltransferase-like" evidence="8">
    <location>
        <begin position="26"/>
        <end position="119"/>
    </location>
</feature>
<dbReference type="EC" id="2.7.7.70" evidence="1"/>
<keyword evidence="5" id="KW-0067">ATP-binding</keyword>
<name>A0A538SRI5_UNCEI</name>
<protein>
    <recommendedName>
        <fullName evidence="1">D-glycero-beta-D-manno-heptose 1-phosphate adenylyltransferase</fullName>
        <ecNumber evidence="1">2.7.7.70</ecNumber>
    </recommendedName>
</protein>
<evidence type="ECO:0000259" key="8">
    <source>
        <dbReference type="Pfam" id="PF01467"/>
    </source>
</evidence>
<sequence length="158" mass="17258">MGEILTLEDAKRRRKAARILGRRFVFTNGCFDLIHPGHTELLRRARSLGHYLLVGLNSDRSVRAIKGPERPAQGELARATVVAALASVDYVVLFDEETPLRLIEEILPDVLVKGGDYAPANVVGREAVERAGGQVHLIPLVPGFSSSSLADRIRSGRP</sequence>
<keyword evidence="4" id="KW-0547">Nucleotide-binding</keyword>
<evidence type="ECO:0000256" key="1">
    <source>
        <dbReference type="ARBA" id="ARBA00012519"/>
    </source>
</evidence>
<evidence type="ECO:0000313" key="9">
    <source>
        <dbReference type="EMBL" id="TMQ54002.1"/>
    </source>
</evidence>
<dbReference type="Pfam" id="PF01467">
    <property type="entry name" value="CTP_transf_like"/>
    <property type="match status" value="1"/>
</dbReference>
<proteinExistence type="predicted"/>
<dbReference type="SUPFAM" id="SSF52374">
    <property type="entry name" value="Nucleotidylyl transferase"/>
    <property type="match status" value="1"/>
</dbReference>
<dbReference type="Gene3D" id="3.40.50.620">
    <property type="entry name" value="HUPs"/>
    <property type="match status" value="1"/>
</dbReference>
<evidence type="ECO:0000256" key="6">
    <source>
        <dbReference type="ARBA" id="ARBA00023277"/>
    </source>
</evidence>
<dbReference type="GO" id="GO:0005524">
    <property type="term" value="F:ATP binding"/>
    <property type="evidence" value="ECO:0007669"/>
    <property type="project" value="UniProtKB-KW"/>
</dbReference>
<evidence type="ECO:0000256" key="2">
    <source>
        <dbReference type="ARBA" id="ARBA00022679"/>
    </source>
</evidence>
<dbReference type="PANTHER" id="PTHR43793">
    <property type="entry name" value="FAD SYNTHASE"/>
    <property type="match status" value="1"/>
</dbReference>
<keyword evidence="6" id="KW-0119">Carbohydrate metabolism</keyword>
<dbReference type="GO" id="GO:0005975">
    <property type="term" value="P:carbohydrate metabolic process"/>
    <property type="evidence" value="ECO:0007669"/>
    <property type="project" value="InterPro"/>
</dbReference>
<dbReference type="InterPro" id="IPR011914">
    <property type="entry name" value="RfaE_dom_II"/>
</dbReference>